<dbReference type="RefSeq" id="WP_256550403.1">
    <property type="nucleotide sequence ID" value="NZ_CP101751.1"/>
</dbReference>
<sequence>MKIHPLIPILLINTLFFLSSCTKSKSENENRNVAKEKEIKNNTVKTDTIRRNQYVTYNITEDTIVGNYEIRINNKNTEEYVRQNIRISDSIVVQSFYPEMESKITIKKNGVPFFNKTFRKTDLPEGTFYDLLRSAIMKDFVFNRMEEGTDTLIFKTTLLIPNTDFENDFYLKVNKNGSFKLEWIDYESED</sequence>
<evidence type="ECO:0000313" key="1">
    <source>
        <dbReference type="EMBL" id="UUC44721.1"/>
    </source>
</evidence>
<name>A0ABY5ITC9_9FLAO</name>
<reference evidence="1" key="1">
    <citation type="submission" date="2022-07" db="EMBL/GenBank/DDBJ databases">
        <title>Isolation, identification, and degradation of a PFOSA degrading strain from sewage treatment plant.</title>
        <authorList>
            <person name="Zhang L."/>
            <person name="Huo Y."/>
        </authorList>
    </citation>
    <scope>NUCLEOTIDE SEQUENCE</scope>
    <source>
        <strain evidence="1">C1</strain>
    </source>
</reference>
<dbReference type="Gene3D" id="2.40.128.510">
    <property type="entry name" value="Protein of unknown function DUF4738"/>
    <property type="match status" value="1"/>
</dbReference>
<evidence type="ECO:0000313" key="2">
    <source>
        <dbReference type="Proteomes" id="UP001059844"/>
    </source>
</evidence>
<accession>A0ABY5ITC9</accession>
<gene>
    <name evidence="1" type="ORF">NOX80_13910</name>
</gene>
<protein>
    <submittedName>
        <fullName evidence="1">DUF4738 domain-containing protein</fullName>
    </submittedName>
</protein>
<organism evidence="1 2">
    <name type="scientific">Flavobacterium cerinum</name>
    <dbReference type="NCBI Taxonomy" id="2502784"/>
    <lineage>
        <taxon>Bacteria</taxon>
        <taxon>Pseudomonadati</taxon>
        <taxon>Bacteroidota</taxon>
        <taxon>Flavobacteriia</taxon>
        <taxon>Flavobacteriales</taxon>
        <taxon>Flavobacteriaceae</taxon>
        <taxon>Flavobacterium</taxon>
    </lineage>
</organism>
<dbReference type="Pfam" id="PF15889">
    <property type="entry name" value="DUF4738"/>
    <property type="match status" value="1"/>
</dbReference>
<dbReference type="Proteomes" id="UP001059844">
    <property type="component" value="Chromosome"/>
</dbReference>
<dbReference type="PROSITE" id="PS51257">
    <property type="entry name" value="PROKAR_LIPOPROTEIN"/>
    <property type="match status" value="1"/>
</dbReference>
<keyword evidence="2" id="KW-1185">Reference proteome</keyword>
<proteinExistence type="predicted"/>
<dbReference type="InterPro" id="IPR031762">
    <property type="entry name" value="DUF4738"/>
</dbReference>
<dbReference type="EMBL" id="CP101751">
    <property type="protein sequence ID" value="UUC44721.1"/>
    <property type="molecule type" value="Genomic_DNA"/>
</dbReference>